<dbReference type="PANTHER" id="PTHR10344">
    <property type="entry name" value="THYMIDYLATE KINASE"/>
    <property type="match status" value="1"/>
</dbReference>
<dbReference type="CDD" id="cd01672">
    <property type="entry name" value="TMPK"/>
    <property type="match status" value="1"/>
</dbReference>
<evidence type="ECO:0000256" key="8">
    <source>
        <dbReference type="ARBA" id="ARBA00022840"/>
    </source>
</evidence>
<dbReference type="InterPro" id="IPR027417">
    <property type="entry name" value="P-loop_NTPase"/>
</dbReference>
<dbReference type="Pfam" id="PF02223">
    <property type="entry name" value="Thymidylate_kin"/>
    <property type="match status" value="1"/>
</dbReference>
<proteinExistence type="inferred from homology"/>
<keyword evidence="4 10" id="KW-0808">Transferase</keyword>
<evidence type="ECO:0000256" key="4">
    <source>
        <dbReference type="ARBA" id="ARBA00022679"/>
    </source>
</evidence>
<comment type="caution">
    <text evidence="12">The sequence shown here is derived from an EMBL/GenBank/DDBJ whole genome shotgun (WGS) entry which is preliminary data.</text>
</comment>
<evidence type="ECO:0000256" key="7">
    <source>
        <dbReference type="ARBA" id="ARBA00022777"/>
    </source>
</evidence>
<dbReference type="GO" id="GO:0005737">
    <property type="term" value="C:cytoplasm"/>
    <property type="evidence" value="ECO:0007669"/>
    <property type="project" value="TreeGrafter"/>
</dbReference>
<reference evidence="12" key="1">
    <citation type="submission" date="2021-01" db="EMBL/GenBank/DDBJ databases">
        <title>Whole genome shotgun sequence of Verrucosispora sediminis NBRC 107745.</title>
        <authorList>
            <person name="Komaki H."/>
            <person name="Tamura T."/>
        </authorList>
    </citation>
    <scope>NUCLEOTIDE SEQUENCE</scope>
    <source>
        <strain evidence="12">NBRC 107745</strain>
    </source>
</reference>
<comment type="function">
    <text evidence="10">Phosphorylation of dTMP to form dTDP in both de novo and salvage pathways of dTTP synthesis.</text>
</comment>
<dbReference type="HAMAP" id="MF_00165">
    <property type="entry name" value="Thymidylate_kinase"/>
    <property type="match status" value="1"/>
</dbReference>
<evidence type="ECO:0000256" key="9">
    <source>
        <dbReference type="ARBA" id="ARBA00048743"/>
    </source>
</evidence>
<dbReference type="GO" id="GO:0006235">
    <property type="term" value="P:dTTP biosynthetic process"/>
    <property type="evidence" value="ECO:0007669"/>
    <property type="project" value="UniProtKB-UniRule"/>
</dbReference>
<protein>
    <recommendedName>
        <fullName evidence="3 10">Thymidylate kinase</fullName>
        <ecNumber evidence="2 10">2.7.4.9</ecNumber>
    </recommendedName>
    <alternativeName>
        <fullName evidence="10">dTMP kinase</fullName>
    </alternativeName>
</protein>
<sequence>MIPAGRQDRRFPFIALEGTDGSGKSTLRISLAQALRQVASTVTEFGQHSWLDTDAARLIVGNRMARSNGNADAVVEAYLRDKRLHFEFNIKPALAVGPVLTDRYVLSDIVYHHVLHGVPMERISAAMTALRMPTPDVIVFVDTPPALAWTRIGTRNKELRPYERPDTLVQLYDAYDRAIQANLVPTRVLRFRNHEELSDSATQRLVASLLSQFPQLSHDREVPTDV</sequence>
<evidence type="ECO:0000256" key="1">
    <source>
        <dbReference type="ARBA" id="ARBA00009776"/>
    </source>
</evidence>
<dbReference type="InterPro" id="IPR018094">
    <property type="entry name" value="Thymidylate_kinase"/>
</dbReference>
<keyword evidence="8 10" id="KW-0067">ATP-binding</keyword>
<dbReference type="Gene3D" id="3.40.50.300">
    <property type="entry name" value="P-loop containing nucleotide triphosphate hydrolases"/>
    <property type="match status" value="1"/>
</dbReference>
<dbReference type="Proteomes" id="UP000607311">
    <property type="component" value="Unassembled WGS sequence"/>
</dbReference>
<name>A0A9W5XJ00_9ACTN</name>
<feature type="binding site" evidence="10">
    <location>
        <begin position="18"/>
        <end position="25"/>
    </location>
    <ligand>
        <name>ATP</name>
        <dbReference type="ChEBI" id="CHEBI:30616"/>
    </ligand>
</feature>
<comment type="similarity">
    <text evidence="1 10">Belongs to the thymidylate kinase family.</text>
</comment>
<dbReference type="AlphaFoldDB" id="A0A9W5XJ00"/>
<evidence type="ECO:0000256" key="6">
    <source>
        <dbReference type="ARBA" id="ARBA00022741"/>
    </source>
</evidence>
<feature type="domain" description="Thymidylate kinase-like" evidence="11">
    <location>
        <begin position="16"/>
        <end position="180"/>
    </location>
</feature>
<dbReference type="GO" id="GO:0006227">
    <property type="term" value="P:dUDP biosynthetic process"/>
    <property type="evidence" value="ECO:0007669"/>
    <property type="project" value="TreeGrafter"/>
</dbReference>
<evidence type="ECO:0000313" key="13">
    <source>
        <dbReference type="Proteomes" id="UP000607311"/>
    </source>
</evidence>
<dbReference type="GO" id="GO:0004798">
    <property type="term" value="F:dTMP kinase activity"/>
    <property type="evidence" value="ECO:0007669"/>
    <property type="project" value="UniProtKB-UniRule"/>
</dbReference>
<keyword evidence="5 10" id="KW-0545">Nucleotide biosynthesis</keyword>
<evidence type="ECO:0000313" key="12">
    <source>
        <dbReference type="EMBL" id="GIJ32886.1"/>
    </source>
</evidence>
<dbReference type="GO" id="GO:0006233">
    <property type="term" value="P:dTDP biosynthetic process"/>
    <property type="evidence" value="ECO:0007669"/>
    <property type="project" value="InterPro"/>
</dbReference>
<evidence type="ECO:0000256" key="3">
    <source>
        <dbReference type="ARBA" id="ARBA00017144"/>
    </source>
</evidence>
<dbReference type="EC" id="2.7.4.9" evidence="2 10"/>
<gene>
    <name evidence="10" type="primary">tmk</name>
    <name evidence="12" type="ORF">Vse01_20340</name>
</gene>
<dbReference type="GO" id="GO:0005524">
    <property type="term" value="F:ATP binding"/>
    <property type="evidence" value="ECO:0007669"/>
    <property type="project" value="UniProtKB-UniRule"/>
</dbReference>
<evidence type="ECO:0000256" key="10">
    <source>
        <dbReference type="HAMAP-Rule" id="MF_00165"/>
    </source>
</evidence>
<accession>A0A9W5XJ00</accession>
<dbReference type="InterPro" id="IPR039430">
    <property type="entry name" value="Thymidylate_kin-like_dom"/>
</dbReference>
<evidence type="ECO:0000259" key="11">
    <source>
        <dbReference type="Pfam" id="PF02223"/>
    </source>
</evidence>
<keyword evidence="7 10" id="KW-0418">Kinase</keyword>
<evidence type="ECO:0000256" key="5">
    <source>
        <dbReference type="ARBA" id="ARBA00022727"/>
    </source>
</evidence>
<dbReference type="EMBL" id="BOPD01000011">
    <property type="protein sequence ID" value="GIJ32886.1"/>
    <property type="molecule type" value="Genomic_DNA"/>
</dbReference>
<dbReference type="PANTHER" id="PTHR10344:SF4">
    <property type="entry name" value="UMP-CMP KINASE 2, MITOCHONDRIAL"/>
    <property type="match status" value="1"/>
</dbReference>
<dbReference type="GO" id="GO:0004550">
    <property type="term" value="F:nucleoside diphosphate kinase activity"/>
    <property type="evidence" value="ECO:0007669"/>
    <property type="project" value="TreeGrafter"/>
</dbReference>
<keyword evidence="13" id="KW-1185">Reference proteome</keyword>
<comment type="catalytic activity">
    <reaction evidence="9 10">
        <text>dTMP + ATP = dTDP + ADP</text>
        <dbReference type="Rhea" id="RHEA:13517"/>
        <dbReference type="ChEBI" id="CHEBI:30616"/>
        <dbReference type="ChEBI" id="CHEBI:58369"/>
        <dbReference type="ChEBI" id="CHEBI:63528"/>
        <dbReference type="ChEBI" id="CHEBI:456216"/>
        <dbReference type="EC" id="2.7.4.9"/>
    </reaction>
</comment>
<dbReference type="SUPFAM" id="SSF52540">
    <property type="entry name" value="P-loop containing nucleoside triphosphate hydrolases"/>
    <property type="match status" value="1"/>
</dbReference>
<keyword evidence="6 10" id="KW-0547">Nucleotide-binding</keyword>
<evidence type="ECO:0000256" key="2">
    <source>
        <dbReference type="ARBA" id="ARBA00012980"/>
    </source>
</evidence>
<dbReference type="RefSeq" id="WP_170863461.1">
    <property type="nucleotide sequence ID" value="NZ_BOPD01000011.1"/>
</dbReference>
<organism evidence="12 13">
    <name type="scientific">Micromonospora sediminimaris</name>
    <dbReference type="NCBI Taxonomy" id="547162"/>
    <lineage>
        <taxon>Bacteria</taxon>
        <taxon>Bacillati</taxon>
        <taxon>Actinomycetota</taxon>
        <taxon>Actinomycetes</taxon>
        <taxon>Micromonosporales</taxon>
        <taxon>Micromonosporaceae</taxon>
        <taxon>Micromonospora</taxon>
    </lineage>
</organism>